<reference evidence="2 3" key="1">
    <citation type="submission" date="2018-03" db="EMBL/GenBank/DDBJ databases">
        <title>Genomic Encyclopedia of Archaeal and Bacterial Type Strains, Phase II (KMG-II): from individual species to whole genera.</title>
        <authorList>
            <person name="Goeker M."/>
        </authorList>
    </citation>
    <scope>NUCLEOTIDE SEQUENCE [LARGE SCALE GENOMIC DNA]</scope>
    <source>
        <strain evidence="2 3">DSM 45312</strain>
    </source>
</reference>
<evidence type="ECO:0000256" key="1">
    <source>
        <dbReference type="SAM" id="MobiDB-lite"/>
    </source>
</evidence>
<sequence>MGARTGEQGRGRRRRVRRAAPQPKRSPDRRTARGGACTTAVRPRHAGLGTAGRRSVVFRTAGRSAAARPTVPGRRAARISGAARTLPAGRDDGGADPRRGAADPPPALRGLYEFLP</sequence>
<feature type="compositionally biased region" description="Low complexity" evidence="1">
    <location>
        <begin position="78"/>
        <end position="88"/>
    </location>
</feature>
<dbReference type="Proteomes" id="UP000240542">
    <property type="component" value="Unassembled WGS sequence"/>
</dbReference>
<name>A0A2P8DNX5_9ACTN</name>
<proteinExistence type="predicted"/>
<protein>
    <submittedName>
        <fullName evidence="2">Uncharacterized protein</fullName>
    </submittedName>
</protein>
<gene>
    <name evidence="2" type="ORF">CLV63_104149</name>
</gene>
<feature type="region of interest" description="Disordered" evidence="1">
    <location>
        <begin position="1"/>
        <end position="116"/>
    </location>
</feature>
<dbReference type="AlphaFoldDB" id="A0A2P8DNX5"/>
<comment type="caution">
    <text evidence="2">The sequence shown here is derived from an EMBL/GenBank/DDBJ whole genome shotgun (WGS) entry which is preliminary data.</text>
</comment>
<organism evidence="2 3">
    <name type="scientific">Murinocardiopsis flavida</name>
    <dbReference type="NCBI Taxonomy" id="645275"/>
    <lineage>
        <taxon>Bacteria</taxon>
        <taxon>Bacillati</taxon>
        <taxon>Actinomycetota</taxon>
        <taxon>Actinomycetes</taxon>
        <taxon>Streptosporangiales</taxon>
        <taxon>Nocardiopsidaceae</taxon>
        <taxon>Murinocardiopsis</taxon>
    </lineage>
</organism>
<keyword evidence="3" id="KW-1185">Reference proteome</keyword>
<dbReference type="EMBL" id="PYGA01000004">
    <property type="protein sequence ID" value="PSK98925.1"/>
    <property type="molecule type" value="Genomic_DNA"/>
</dbReference>
<feature type="compositionally biased region" description="Basic and acidic residues" evidence="1">
    <location>
        <begin position="89"/>
        <end position="101"/>
    </location>
</feature>
<evidence type="ECO:0000313" key="3">
    <source>
        <dbReference type="Proteomes" id="UP000240542"/>
    </source>
</evidence>
<evidence type="ECO:0000313" key="2">
    <source>
        <dbReference type="EMBL" id="PSK98925.1"/>
    </source>
</evidence>
<accession>A0A2P8DNX5</accession>